<reference evidence="3" key="1">
    <citation type="journal article" date="2020" name="mSystems">
        <title>Genome- and Community-Level Interaction Insights into Carbon Utilization and Element Cycling Functions of Hydrothermarchaeota in Hydrothermal Sediment.</title>
        <authorList>
            <person name="Zhou Z."/>
            <person name="Liu Y."/>
            <person name="Xu W."/>
            <person name="Pan J."/>
            <person name="Luo Z.H."/>
            <person name="Li M."/>
        </authorList>
    </citation>
    <scope>NUCLEOTIDE SEQUENCE [LARGE SCALE GENOMIC DNA]</scope>
    <source>
        <strain evidence="3">SpSt-374</strain>
    </source>
</reference>
<evidence type="ECO:0000313" key="3">
    <source>
        <dbReference type="EMBL" id="HGG01479.1"/>
    </source>
</evidence>
<dbReference type="AlphaFoldDB" id="A0A7C3VHW6"/>
<keyword evidence="2" id="KW-1277">Toxin-antitoxin system</keyword>
<dbReference type="EMBL" id="DSPX01000126">
    <property type="protein sequence ID" value="HGG01479.1"/>
    <property type="molecule type" value="Genomic_DNA"/>
</dbReference>
<accession>A0A7C3VHW6</accession>
<dbReference type="PANTHER" id="PTHR33755:SF6">
    <property type="entry name" value="PLASMID STABILIZATION SYSTEM PROTEIN"/>
    <property type="match status" value="1"/>
</dbReference>
<dbReference type="PANTHER" id="PTHR33755">
    <property type="entry name" value="TOXIN PARE1-RELATED"/>
    <property type="match status" value="1"/>
</dbReference>
<dbReference type="InterPro" id="IPR035093">
    <property type="entry name" value="RelE/ParE_toxin_dom_sf"/>
</dbReference>
<dbReference type="InterPro" id="IPR007712">
    <property type="entry name" value="RelE/ParE_toxin"/>
</dbReference>
<dbReference type="InterPro" id="IPR051803">
    <property type="entry name" value="TA_system_RelE-like_toxin"/>
</dbReference>
<protein>
    <submittedName>
        <fullName evidence="3">Type II toxin-antitoxin system RelE/ParE family toxin</fullName>
    </submittedName>
</protein>
<comment type="similarity">
    <text evidence="1">Belongs to the RelE toxin family.</text>
</comment>
<organism evidence="3">
    <name type="scientific">Planktothricoides sp. SpSt-374</name>
    <dbReference type="NCBI Taxonomy" id="2282167"/>
    <lineage>
        <taxon>Bacteria</taxon>
        <taxon>Bacillati</taxon>
        <taxon>Cyanobacteriota</taxon>
        <taxon>Cyanophyceae</taxon>
        <taxon>Oscillatoriophycideae</taxon>
        <taxon>Oscillatoriales</taxon>
        <taxon>Oscillatoriaceae</taxon>
        <taxon>Planktothricoides</taxon>
    </lineage>
</organism>
<dbReference type="Gene3D" id="3.30.2310.20">
    <property type="entry name" value="RelE-like"/>
    <property type="match status" value="1"/>
</dbReference>
<dbReference type="Pfam" id="PF05016">
    <property type="entry name" value="ParE_toxin"/>
    <property type="match status" value="1"/>
</dbReference>
<sequence length="97" mass="11371">MNQYQISPSASRDLNEISEYFLAQSITAGERFFQEFNRKCKYLTQFPYMGKSYGHLLTDLRGLPLEGYIILYRTIGETVEILRVVHGRQDLEALFRN</sequence>
<proteinExistence type="inferred from homology"/>
<name>A0A7C3VHW6_9CYAN</name>
<evidence type="ECO:0000256" key="2">
    <source>
        <dbReference type="ARBA" id="ARBA00022649"/>
    </source>
</evidence>
<gene>
    <name evidence="3" type="ORF">ENR15_12725</name>
</gene>
<evidence type="ECO:0000256" key="1">
    <source>
        <dbReference type="ARBA" id="ARBA00006226"/>
    </source>
</evidence>
<comment type="caution">
    <text evidence="3">The sequence shown here is derived from an EMBL/GenBank/DDBJ whole genome shotgun (WGS) entry which is preliminary data.</text>
</comment>